<evidence type="ECO:0000313" key="3">
    <source>
        <dbReference type="Proteomes" id="UP000450917"/>
    </source>
</evidence>
<reference evidence="2 3" key="1">
    <citation type="submission" date="2019-11" db="EMBL/GenBank/DDBJ databases">
        <title>Draft genome sequences of five Paenibacillus species of dairy origin.</title>
        <authorList>
            <person name="Olajide A.M."/>
            <person name="Chen S."/>
            <person name="Lapointe G."/>
        </authorList>
    </citation>
    <scope>NUCLEOTIDE SEQUENCE [LARGE SCALE GENOMIC DNA]</scope>
    <source>
        <strain evidence="2 3">2CS3</strain>
    </source>
</reference>
<dbReference type="Pfam" id="PF07833">
    <property type="entry name" value="Cu_amine_oxidN1"/>
    <property type="match status" value="1"/>
</dbReference>
<dbReference type="Proteomes" id="UP000450917">
    <property type="component" value="Unassembled WGS sequence"/>
</dbReference>
<dbReference type="AlphaFoldDB" id="A0A7X3CSU2"/>
<dbReference type="InterPro" id="IPR036582">
    <property type="entry name" value="Mao_N_sf"/>
</dbReference>
<keyword evidence="3" id="KW-1185">Reference proteome</keyword>
<dbReference type="Gene3D" id="3.30.457.10">
    <property type="entry name" value="Copper amine oxidase-like, N-terminal domain"/>
    <property type="match status" value="1"/>
</dbReference>
<dbReference type="RefSeq" id="WP_054798608.1">
    <property type="nucleotide sequence ID" value="NZ_WNZX01000007.1"/>
</dbReference>
<accession>A0A7X3CSU2</accession>
<organism evidence="2 3">
    <name type="scientific">Paenibacillus validus</name>
    <dbReference type="NCBI Taxonomy" id="44253"/>
    <lineage>
        <taxon>Bacteria</taxon>
        <taxon>Bacillati</taxon>
        <taxon>Bacillota</taxon>
        <taxon>Bacilli</taxon>
        <taxon>Bacillales</taxon>
        <taxon>Paenibacillaceae</taxon>
        <taxon>Paenibacillus</taxon>
    </lineage>
</organism>
<comment type="caution">
    <text evidence="2">The sequence shown here is derived from an EMBL/GenBank/DDBJ whole genome shotgun (WGS) entry which is preliminary data.</text>
</comment>
<dbReference type="InterPro" id="IPR012854">
    <property type="entry name" value="Cu_amine_oxidase-like_N"/>
</dbReference>
<dbReference type="SUPFAM" id="SSF55383">
    <property type="entry name" value="Copper amine oxidase, domain N"/>
    <property type="match status" value="1"/>
</dbReference>
<evidence type="ECO:0000313" key="2">
    <source>
        <dbReference type="EMBL" id="MUG71096.1"/>
    </source>
</evidence>
<protein>
    <submittedName>
        <fullName evidence="2">Copper amine oxidase N-terminal domain-containing protein</fullName>
    </submittedName>
</protein>
<sequence>MKKKHWSAKLSLMLIALVIVLAGCQPVGSVDVSKVMSNLFTVKSSEGASSVTLELTADPAASITPEEKRAIELLNGFKVEVTEMKQQSPTELSAKGSLAYANVKIPFHLVLSDMIYTIQIEGAKKPIVIGNSAAIGAGSALPTTPELQKQIEQLGQKAVEAMPKFSSFFTSNFPNPKTISAEAANVTVNGEALQLQKLHVELKGSELVGLIKGFLTNVLKDEEGLKQFIAALYDVYAPFLKEMVKAGSANAEGDTGALDSIMPFLENKTLAVEFIYTFLKSNLEQVVASFDQSLNSLPKNEDGKSVQDLLNDNQSLTMDLYVDAENVTRKSTSVLLLTLPDSAKHGLKSIKVTSSGEVWNVNKPVTIDPIDTTGGVVEWMNKSGRLTSSKLVASLDPKSDLYKLLKDELNITKKEVNLTVSSEVSIIPGLTPFNDQGTVMVPARFVAEQLDADVEWDAAKQQVTITDPLSGNVTVLTINSTQASVNGQLQTLEKAAVIVEGSTYIPVRFVAESMNAKVGWTQETQTVGIVRE</sequence>
<feature type="domain" description="Copper amine oxidase-like N-terminal" evidence="1">
    <location>
        <begin position="430"/>
        <end position="528"/>
    </location>
</feature>
<name>A0A7X3CSU2_9BACL</name>
<evidence type="ECO:0000259" key="1">
    <source>
        <dbReference type="Pfam" id="PF07833"/>
    </source>
</evidence>
<gene>
    <name evidence="2" type="ORF">GNP93_10420</name>
</gene>
<dbReference type="EMBL" id="WNZX01000007">
    <property type="protein sequence ID" value="MUG71096.1"/>
    <property type="molecule type" value="Genomic_DNA"/>
</dbReference>
<proteinExistence type="predicted"/>
<dbReference type="PROSITE" id="PS51257">
    <property type="entry name" value="PROKAR_LIPOPROTEIN"/>
    <property type="match status" value="1"/>
</dbReference>